<gene>
    <name evidence="6" type="ORF">QEZ52_07470</name>
</gene>
<evidence type="ECO:0000313" key="6">
    <source>
        <dbReference type="EMBL" id="WZK90372.1"/>
    </source>
</evidence>
<dbReference type="PANTHER" id="PTHR30419">
    <property type="entry name" value="HTH-TYPE TRANSCRIPTIONAL REGULATOR YBHD"/>
    <property type="match status" value="1"/>
</dbReference>
<keyword evidence="3" id="KW-0238">DNA-binding</keyword>
<accession>A0ABZ2XWQ8</accession>
<keyword evidence="4" id="KW-0804">Transcription</keyword>
<comment type="similarity">
    <text evidence="1">Belongs to the LysR transcriptional regulatory family.</text>
</comment>
<dbReference type="Gene3D" id="1.10.10.10">
    <property type="entry name" value="Winged helix-like DNA-binding domain superfamily/Winged helix DNA-binding domain"/>
    <property type="match status" value="1"/>
</dbReference>
<organism evidence="6 7">
    <name type="scientific">Aliisedimentitalea scapharcae</name>
    <dbReference type="NCBI Taxonomy" id="1524259"/>
    <lineage>
        <taxon>Bacteria</taxon>
        <taxon>Pseudomonadati</taxon>
        <taxon>Pseudomonadota</taxon>
        <taxon>Alphaproteobacteria</taxon>
        <taxon>Rhodobacterales</taxon>
        <taxon>Roseobacteraceae</taxon>
        <taxon>Aliisedimentitalea</taxon>
    </lineage>
</organism>
<sequence length="321" mass="35327">MKNSSPTPDFNMLRALEVFMAVSETRQVTVAAQTLGMTQSAASQHLKKLEQGLGVSLFSRASRPLELTHAGEVLQRRAFRILNEVEDLKLDLRRLQSSTLPVLRIGLLASIATSLTPGLYDLVEQEFQVPELTLSAGLATDHQTALNGRKIDIAVTSDPQFDVSDYQVVPVLDEPFLLVLPESYEGPEDDIGEISKRLKLVRFSTDAPAGRRTDQHLQRCRVDLSRSMEADRASMVVAGVITGKCFAILTPTLLIDAVAEGMALKIRSLPFAGFKRSVLVIARSGELGDIPERVAASCAAMLRHQFETRFPDLPEQVTYHC</sequence>
<dbReference type="EMBL" id="CP123584">
    <property type="protein sequence ID" value="WZK90372.1"/>
    <property type="molecule type" value="Genomic_DNA"/>
</dbReference>
<dbReference type="PRINTS" id="PR00039">
    <property type="entry name" value="HTHLYSR"/>
</dbReference>
<evidence type="ECO:0000256" key="3">
    <source>
        <dbReference type="ARBA" id="ARBA00023125"/>
    </source>
</evidence>
<evidence type="ECO:0000256" key="1">
    <source>
        <dbReference type="ARBA" id="ARBA00009437"/>
    </source>
</evidence>
<proteinExistence type="inferred from homology"/>
<dbReference type="InterPro" id="IPR005119">
    <property type="entry name" value="LysR_subst-bd"/>
</dbReference>
<keyword evidence="7" id="KW-1185">Reference proteome</keyword>
<reference evidence="6 7" key="1">
    <citation type="submission" date="2023-04" db="EMBL/GenBank/DDBJ databases">
        <title>Complete genome sequence of Alisedimentitalea scapharcae.</title>
        <authorList>
            <person name="Rong J.-C."/>
            <person name="Yi M.-L."/>
            <person name="Zhao Q."/>
        </authorList>
    </citation>
    <scope>NUCLEOTIDE SEQUENCE [LARGE SCALE GENOMIC DNA]</scope>
    <source>
        <strain evidence="6 7">KCTC 42119</strain>
    </source>
</reference>
<dbReference type="CDD" id="cd05466">
    <property type="entry name" value="PBP2_LTTR_substrate"/>
    <property type="match status" value="1"/>
</dbReference>
<dbReference type="InterPro" id="IPR050950">
    <property type="entry name" value="HTH-type_LysR_regulators"/>
</dbReference>
<dbReference type="Pfam" id="PF03466">
    <property type="entry name" value="LysR_substrate"/>
    <property type="match status" value="1"/>
</dbReference>
<evidence type="ECO:0000259" key="5">
    <source>
        <dbReference type="PROSITE" id="PS50931"/>
    </source>
</evidence>
<protein>
    <submittedName>
        <fullName evidence="6">LysR family transcriptional regulator</fullName>
    </submittedName>
</protein>
<evidence type="ECO:0000256" key="4">
    <source>
        <dbReference type="ARBA" id="ARBA00023163"/>
    </source>
</evidence>
<keyword evidence="2" id="KW-0805">Transcription regulation</keyword>
<dbReference type="InterPro" id="IPR000847">
    <property type="entry name" value="LysR_HTH_N"/>
</dbReference>
<name>A0ABZ2XWQ8_9RHOB</name>
<evidence type="ECO:0000256" key="2">
    <source>
        <dbReference type="ARBA" id="ARBA00023015"/>
    </source>
</evidence>
<evidence type="ECO:0000313" key="7">
    <source>
        <dbReference type="Proteomes" id="UP001623232"/>
    </source>
</evidence>
<dbReference type="PROSITE" id="PS50931">
    <property type="entry name" value="HTH_LYSR"/>
    <property type="match status" value="1"/>
</dbReference>
<dbReference type="InterPro" id="IPR036390">
    <property type="entry name" value="WH_DNA-bd_sf"/>
</dbReference>
<dbReference type="InterPro" id="IPR036388">
    <property type="entry name" value="WH-like_DNA-bd_sf"/>
</dbReference>
<dbReference type="SUPFAM" id="SSF46785">
    <property type="entry name" value="Winged helix' DNA-binding domain"/>
    <property type="match status" value="1"/>
</dbReference>
<dbReference type="RefSeq" id="WP_406649060.1">
    <property type="nucleotide sequence ID" value="NZ_CP123584.1"/>
</dbReference>
<dbReference type="Gene3D" id="3.40.190.10">
    <property type="entry name" value="Periplasmic binding protein-like II"/>
    <property type="match status" value="2"/>
</dbReference>
<dbReference type="SUPFAM" id="SSF53850">
    <property type="entry name" value="Periplasmic binding protein-like II"/>
    <property type="match status" value="1"/>
</dbReference>
<dbReference type="Proteomes" id="UP001623232">
    <property type="component" value="Chromosome"/>
</dbReference>
<dbReference type="Pfam" id="PF00126">
    <property type="entry name" value="HTH_1"/>
    <property type="match status" value="1"/>
</dbReference>
<feature type="domain" description="HTH lysR-type" evidence="5">
    <location>
        <begin position="13"/>
        <end position="68"/>
    </location>
</feature>